<reference evidence="2 3" key="1">
    <citation type="submission" date="2011-09" db="EMBL/GenBank/DDBJ databases">
        <title>Complete sequence of chromosome of Thioflavicoccus mobilis 8321.</title>
        <authorList>
            <consortium name="US DOE Joint Genome Institute"/>
            <person name="Lucas S."/>
            <person name="Han J."/>
            <person name="Lapidus A."/>
            <person name="Cheng J.-F."/>
            <person name="Goodwin L."/>
            <person name="Pitluck S."/>
            <person name="Peters L."/>
            <person name="Ovchinnikova G."/>
            <person name="Lu M."/>
            <person name="Detter J.C."/>
            <person name="Han C."/>
            <person name="Tapia R."/>
            <person name="Land M."/>
            <person name="Hauser L."/>
            <person name="Kyrpides N."/>
            <person name="Ivanova N."/>
            <person name="Pagani I."/>
            <person name="Vogl K."/>
            <person name="Liu Z."/>
            <person name="Imhoff J."/>
            <person name="Thiel V."/>
            <person name="Frigaard N.-U."/>
            <person name="Bryant D."/>
            <person name="Woyke T."/>
        </authorList>
    </citation>
    <scope>NUCLEOTIDE SEQUENCE [LARGE SCALE GENOMIC DNA]</scope>
    <source>
        <strain evidence="2 3">8321</strain>
    </source>
</reference>
<feature type="transmembrane region" description="Helical" evidence="1">
    <location>
        <begin position="221"/>
        <end position="239"/>
    </location>
</feature>
<feature type="transmembrane region" description="Helical" evidence="1">
    <location>
        <begin position="181"/>
        <end position="201"/>
    </location>
</feature>
<keyword evidence="1" id="KW-0472">Membrane</keyword>
<dbReference type="OrthoDB" id="9770040at2"/>
<keyword evidence="3" id="KW-1185">Reference proteome</keyword>
<feature type="transmembrane region" description="Helical" evidence="1">
    <location>
        <begin position="274"/>
        <end position="291"/>
    </location>
</feature>
<name>L0H086_9GAMM</name>
<dbReference type="InterPro" id="IPR010266">
    <property type="entry name" value="NnrS"/>
</dbReference>
<feature type="transmembrane region" description="Helical" evidence="1">
    <location>
        <begin position="97"/>
        <end position="114"/>
    </location>
</feature>
<evidence type="ECO:0000256" key="1">
    <source>
        <dbReference type="SAM" id="Phobius"/>
    </source>
</evidence>
<dbReference type="KEGG" id="tmb:Thimo_2237"/>
<dbReference type="HOGENOM" id="CLU_041785_2_0_6"/>
<feature type="transmembrane region" description="Helical" evidence="1">
    <location>
        <begin position="297"/>
        <end position="319"/>
    </location>
</feature>
<protein>
    <submittedName>
        <fullName evidence="2">Uncharacterized protein involved in response to NO</fullName>
    </submittedName>
</protein>
<dbReference type="RefSeq" id="WP_015281121.1">
    <property type="nucleotide sequence ID" value="NC_019940.1"/>
</dbReference>
<dbReference type="EMBL" id="CP003051">
    <property type="protein sequence ID" value="AGA90984.1"/>
    <property type="molecule type" value="Genomic_DNA"/>
</dbReference>
<feature type="transmembrane region" description="Helical" evidence="1">
    <location>
        <begin position="120"/>
        <end position="139"/>
    </location>
</feature>
<feature type="transmembrane region" description="Helical" evidence="1">
    <location>
        <begin position="151"/>
        <end position="169"/>
    </location>
</feature>
<dbReference type="AlphaFoldDB" id="L0H086"/>
<proteinExistence type="predicted"/>
<dbReference type="PATRIC" id="fig|765912.4.peg.2198"/>
<feature type="transmembrane region" description="Helical" evidence="1">
    <location>
        <begin position="340"/>
        <end position="362"/>
    </location>
</feature>
<dbReference type="STRING" id="765912.Thimo_2237"/>
<feature type="transmembrane region" description="Helical" evidence="1">
    <location>
        <begin position="368"/>
        <end position="393"/>
    </location>
</feature>
<feature type="transmembrane region" description="Helical" evidence="1">
    <location>
        <begin position="27"/>
        <end position="49"/>
    </location>
</feature>
<evidence type="ECO:0000313" key="3">
    <source>
        <dbReference type="Proteomes" id="UP000010816"/>
    </source>
</evidence>
<accession>L0H086</accession>
<keyword evidence="1" id="KW-0812">Transmembrane</keyword>
<sequence length="402" mass="43758">MLPPISPNRDQRPPSSPALFALGFRPFFTLAGPFAVLAILAWAVIYAYAPAWTPGGLPAMLWHGHEMVYGFAQAAIAGFLLTAITNWTGINTIRGPALATLAALWLSARLGYLLPSSSALTLSAAADLAFGIGLLAAVGAPVIQVRQWRQLGLLAKVALMPVANAIYYAGVLGHLPQGTYWGLYAGLYLVLAVLFTVARRIVPFFIERGVPERFTPRNRRWIDIASLALFSAWAILDIFTRQSQLVAWLSIGLAIVHAWRLLDWHTPGIWRRPLLWSLYVGYGFLVLGFLLKALSTWAGLSSSLAVHAFAVGGIGLMTIGMMTRVTVAHTGRNPLDPPRILAPIFALILLAALLRVVVPIFLPAHYQLWIAVSQALWIAGFAAFSFIFLPMLARPRIDGRPG</sequence>
<dbReference type="Pfam" id="PF05940">
    <property type="entry name" value="NnrS"/>
    <property type="match status" value="1"/>
</dbReference>
<feature type="transmembrane region" description="Helical" evidence="1">
    <location>
        <begin position="69"/>
        <end position="90"/>
    </location>
</feature>
<feature type="transmembrane region" description="Helical" evidence="1">
    <location>
        <begin position="245"/>
        <end position="262"/>
    </location>
</feature>
<keyword evidence="1" id="KW-1133">Transmembrane helix</keyword>
<dbReference type="eggNOG" id="COG3213">
    <property type="taxonomic scope" value="Bacteria"/>
</dbReference>
<dbReference type="Proteomes" id="UP000010816">
    <property type="component" value="Chromosome"/>
</dbReference>
<gene>
    <name evidence="2" type="ORF">Thimo_2237</name>
</gene>
<organism evidence="2 3">
    <name type="scientific">Thioflavicoccus mobilis 8321</name>
    <dbReference type="NCBI Taxonomy" id="765912"/>
    <lineage>
        <taxon>Bacteria</taxon>
        <taxon>Pseudomonadati</taxon>
        <taxon>Pseudomonadota</taxon>
        <taxon>Gammaproteobacteria</taxon>
        <taxon>Chromatiales</taxon>
        <taxon>Chromatiaceae</taxon>
        <taxon>Thioflavicoccus</taxon>
    </lineage>
</organism>
<evidence type="ECO:0000313" key="2">
    <source>
        <dbReference type="EMBL" id="AGA90984.1"/>
    </source>
</evidence>